<evidence type="ECO:0000259" key="3">
    <source>
        <dbReference type="Pfam" id="PF04840"/>
    </source>
</evidence>
<dbReference type="PANTHER" id="PTHR12811">
    <property type="entry name" value="VACUOLAR PROTEIN SORTING VPS16"/>
    <property type="match status" value="1"/>
</dbReference>
<dbReference type="InterPro" id="IPR016534">
    <property type="entry name" value="VPS16"/>
</dbReference>
<dbReference type="GO" id="GO:0005768">
    <property type="term" value="C:endosome"/>
    <property type="evidence" value="ECO:0007669"/>
    <property type="project" value="UniProtKB-ARBA"/>
</dbReference>
<dbReference type="OrthoDB" id="1792at2759"/>
<evidence type="ECO:0000256" key="1">
    <source>
        <dbReference type="ARBA" id="ARBA00009250"/>
    </source>
</evidence>
<organism evidence="5 6">
    <name type="scientific">Sistotremastrum niveocremeum HHB9708</name>
    <dbReference type="NCBI Taxonomy" id="1314777"/>
    <lineage>
        <taxon>Eukaryota</taxon>
        <taxon>Fungi</taxon>
        <taxon>Dikarya</taxon>
        <taxon>Basidiomycota</taxon>
        <taxon>Agaricomycotina</taxon>
        <taxon>Agaricomycetes</taxon>
        <taxon>Sistotremastrales</taxon>
        <taxon>Sistotremastraceae</taxon>
        <taxon>Sertulicium</taxon>
        <taxon>Sertulicium niveocremeum</taxon>
    </lineage>
</organism>
<evidence type="ECO:0000259" key="4">
    <source>
        <dbReference type="Pfam" id="PF04841"/>
    </source>
</evidence>
<sequence>MSDVPHPTSSWEPIQEGRAFYKKYELYSLHWKVADLSEYIVSGARYGGPLAMMRDTSKLVALGRSTTALTKSQVQIYSSSGEGLLLFSWDQGKIIRMGWTFDERLVLLNEEGVYRLYDLQGEYQQFSLGPDAAEAGIVDAKIHENGLVALTSDLRLLHMKGWDGGKPLELANPGLSEPPHSWCVIPPDLTISQHVEVLLSTAETVFSVDTLESQDQRLSRGPFTFLSPSPNGKSLALLTFAGVLWVVSADFQTSLAEFDTKEVIGAEGSVKQVEWCGNDAVLASWDGLSVLVGPYGDSLRYYYPTPTFAVTEPDGVRIHSSQTVDLLQKVPSSSLAIFRPGSSSPAATLFDAWEHYTRRSPKCEESIRSIRPDLASAVDDCIDAAGREWEPYWQKRLLNAAKYGRAYLDLYNPTDFVNMGQTLKVLNAVRFYEIGIPITYTQYIQASPSHLISRLLSRSLHLLALRVSVFLALKPDPVLRHWASAKIAKGKIGDVSPEDEDDEICRAIVDKFQKLGGEEVSYAEVARRAWEVGRSALAIKLLDHESQAAQQVPLLLAMKEDNMALEKAVDSGDTDLVYHVLLHLYKRMPLGAFFKLIEEGGTKLIPASKLLQVYAREQDRDLLRDFYYSDDRRLESAVLAFEESSRMTDPGSRITGVTAAQKFFSEDKERAFEAKMVDEQNKLLVFQQQLEKETDGQIKFFGLSVNETIKVCLLNGMAKRAEKIRADFKVPDKRFWYTKLHALTRMRDFEGLDAFAKSRRSPIGYEAFVRHLIEKGHQKEAVNFVARCDSKKRVDLYVECGDWRMAGRECKERGDRAKLEQLRATCTNTLMLRELDQIAASMN</sequence>
<dbReference type="Pfam" id="PF04840">
    <property type="entry name" value="Vps16_C"/>
    <property type="match status" value="1"/>
</dbReference>
<dbReference type="STRING" id="1314777.A0A164XRF6"/>
<dbReference type="GO" id="GO:0042144">
    <property type="term" value="P:vacuole fusion, non-autophagic"/>
    <property type="evidence" value="ECO:0007669"/>
    <property type="project" value="TreeGrafter"/>
</dbReference>
<dbReference type="GO" id="GO:0030897">
    <property type="term" value="C:HOPS complex"/>
    <property type="evidence" value="ECO:0007669"/>
    <property type="project" value="TreeGrafter"/>
</dbReference>
<dbReference type="GO" id="GO:0006886">
    <property type="term" value="P:intracellular protein transport"/>
    <property type="evidence" value="ECO:0007669"/>
    <property type="project" value="InterPro"/>
</dbReference>
<keyword evidence="2" id="KW-0813">Transport</keyword>
<dbReference type="Gene3D" id="1.10.150.780">
    <property type="entry name" value="Vps16, C-terminal region"/>
    <property type="match status" value="1"/>
</dbReference>
<comment type="function">
    <text evidence="2">Essential for vacuolar protein sorting. Required for vacuole biogenesis, stability and to maintain vacuole morphology.</text>
</comment>
<dbReference type="GO" id="GO:0098588">
    <property type="term" value="C:bounding membrane of organelle"/>
    <property type="evidence" value="ECO:0007669"/>
    <property type="project" value="UniProtKB-ARBA"/>
</dbReference>
<dbReference type="PIRSF" id="PIRSF007949">
    <property type="entry name" value="VPS16"/>
    <property type="match status" value="1"/>
</dbReference>
<evidence type="ECO:0000256" key="2">
    <source>
        <dbReference type="PIRNR" id="PIRNR007949"/>
    </source>
</evidence>
<dbReference type="SUPFAM" id="SSF69322">
    <property type="entry name" value="Tricorn protease domain 2"/>
    <property type="match status" value="1"/>
</dbReference>
<dbReference type="GO" id="GO:0003779">
    <property type="term" value="F:actin binding"/>
    <property type="evidence" value="ECO:0007669"/>
    <property type="project" value="TreeGrafter"/>
</dbReference>
<dbReference type="GO" id="GO:0016197">
    <property type="term" value="P:endosomal transport"/>
    <property type="evidence" value="ECO:0007669"/>
    <property type="project" value="TreeGrafter"/>
</dbReference>
<keyword evidence="2" id="KW-0653">Protein transport</keyword>
<dbReference type="Pfam" id="PF04841">
    <property type="entry name" value="Vps16_N"/>
    <property type="match status" value="1"/>
</dbReference>
<protein>
    <recommendedName>
        <fullName evidence="2">Probable vacuolar protein sorting-associated protein 16 homolog</fullName>
    </recommendedName>
</protein>
<dbReference type="Proteomes" id="UP000076722">
    <property type="component" value="Unassembled WGS sequence"/>
</dbReference>
<name>A0A164XRF6_9AGAM</name>
<evidence type="ECO:0000313" key="5">
    <source>
        <dbReference type="EMBL" id="KZS96221.1"/>
    </source>
</evidence>
<reference evidence="5 6" key="1">
    <citation type="journal article" date="2016" name="Mol. Biol. Evol.">
        <title>Comparative Genomics of Early-Diverging Mushroom-Forming Fungi Provides Insights into the Origins of Lignocellulose Decay Capabilities.</title>
        <authorList>
            <person name="Nagy L.G."/>
            <person name="Riley R."/>
            <person name="Tritt A."/>
            <person name="Adam C."/>
            <person name="Daum C."/>
            <person name="Floudas D."/>
            <person name="Sun H."/>
            <person name="Yadav J.S."/>
            <person name="Pangilinan J."/>
            <person name="Larsson K.H."/>
            <person name="Matsuura K."/>
            <person name="Barry K."/>
            <person name="Labutti K."/>
            <person name="Kuo R."/>
            <person name="Ohm R.A."/>
            <person name="Bhattacharya S.S."/>
            <person name="Shirouzu T."/>
            <person name="Yoshinaga Y."/>
            <person name="Martin F.M."/>
            <person name="Grigoriev I.V."/>
            <person name="Hibbett D.S."/>
        </authorList>
    </citation>
    <scope>NUCLEOTIDE SEQUENCE [LARGE SCALE GENOMIC DNA]</scope>
    <source>
        <strain evidence="5 6">HHB9708</strain>
    </source>
</reference>
<accession>A0A164XRF6</accession>
<dbReference type="EMBL" id="KV419399">
    <property type="protein sequence ID" value="KZS96221.1"/>
    <property type="molecule type" value="Genomic_DNA"/>
</dbReference>
<proteinExistence type="inferred from homology"/>
<dbReference type="PANTHER" id="PTHR12811:SF0">
    <property type="entry name" value="VACUOLAR PROTEIN SORTING-ASSOCIATED PROTEIN 16 HOMOLOG"/>
    <property type="match status" value="1"/>
</dbReference>
<dbReference type="InterPro" id="IPR006926">
    <property type="entry name" value="Vps16_N"/>
</dbReference>
<dbReference type="FunFam" id="1.10.150.780:FF:000001">
    <property type="entry name" value="Vacuolar protein sorting-associated protein 16 homolog"/>
    <property type="match status" value="1"/>
</dbReference>
<evidence type="ECO:0000313" key="6">
    <source>
        <dbReference type="Proteomes" id="UP000076722"/>
    </source>
</evidence>
<feature type="domain" description="Vps16 C-terminal" evidence="3">
    <location>
        <begin position="520"/>
        <end position="828"/>
    </location>
</feature>
<dbReference type="InterPro" id="IPR006925">
    <property type="entry name" value="Vps16_C"/>
</dbReference>
<dbReference type="InterPro" id="IPR038132">
    <property type="entry name" value="Vps16_C_sf"/>
</dbReference>
<comment type="similarity">
    <text evidence="1 2">Belongs to the VPS16 family.</text>
</comment>
<feature type="domain" description="Vps16 N-terminal" evidence="4">
    <location>
        <begin position="7"/>
        <end position="417"/>
    </location>
</feature>
<dbReference type="AlphaFoldDB" id="A0A164XRF6"/>
<keyword evidence="6" id="KW-1185">Reference proteome</keyword>
<gene>
    <name evidence="5" type="ORF">SISNIDRAFT_473212</name>
</gene>